<evidence type="ECO:0000313" key="2">
    <source>
        <dbReference type="Proteomes" id="UP001295684"/>
    </source>
</evidence>
<dbReference type="EMBL" id="CAMPGE010016080">
    <property type="protein sequence ID" value="CAI2374657.1"/>
    <property type="molecule type" value="Genomic_DNA"/>
</dbReference>
<name>A0AAD1XL52_EUPCR</name>
<dbReference type="Proteomes" id="UP001295684">
    <property type="component" value="Unassembled WGS sequence"/>
</dbReference>
<accession>A0AAD1XL52</accession>
<proteinExistence type="predicted"/>
<evidence type="ECO:0000313" key="1">
    <source>
        <dbReference type="EMBL" id="CAI2374657.1"/>
    </source>
</evidence>
<gene>
    <name evidence="1" type="ORF">ECRASSUSDP1_LOCUS16014</name>
</gene>
<comment type="caution">
    <text evidence="1">The sequence shown here is derived from an EMBL/GenBank/DDBJ whole genome shotgun (WGS) entry which is preliminary data.</text>
</comment>
<protein>
    <submittedName>
        <fullName evidence="1">Uncharacterized protein</fullName>
    </submittedName>
</protein>
<reference evidence="1" key="1">
    <citation type="submission" date="2023-07" db="EMBL/GenBank/DDBJ databases">
        <authorList>
            <consortium name="AG Swart"/>
            <person name="Singh M."/>
            <person name="Singh A."/>
            <person name="Seah K."/>
            <person name="Emmerich C."/>
        </authorList>
    </citation>
    <scope>NUCLEOTIDE SEQUENCE</scope>
    <source>
        <strain evidence="1">DP1</strain>
    </source>
</reference>
<organism evidence="1 2">
    <name type="scientific">Euplotes crassus</name>
    <dbReference type="NCBI Taxonomy" id="5936"/>
    <lineage>
        <taxon>Eukaryota</taxon>
        <taxon>Sar</taxon>
        <taxon>Alveolata</taxon>
        <taxon>Ciliophora</taxon>
        <taxon>Intramacronucleata</taxon>
        <taxon>Spirotrichea</taxon>
        <taxon>Hypotrichia</taxon>
        <taxon>Euplotida</taxon>
        <taxon>Euplotidae</taxon>
        <taxon>Moneuplotes</taxon>
    </lineage>
</organism>
<sequence length="833" mass="98602">MEANILKRRICSHKKKAEKRFGRSSKNVKNSYKIREIQVDSDRGSVDKRENISKITPKAISRATRSSLELKPAMLTKIRSMKTNRNRSCTQLQEFEASHKAKIINSHRGGYSSKLRPKRQNMHLTSQSSNNKLKIPLSHTPSQRIRKNINTARKQHGSLPRNISHKTKSKEVLQVLRLSQVHKKHNLKKRRMIGQSQLQQRPQRLTGSPKFKKKFKRHSNSVMEVTRPHKGINRMFNYKYITRQTVRENHRIFEILKPDEFIEEDKVRDFEVLDKKLAETKAQIVSIRETISKMTVGPQNYEANTQNFNFDTEITKSKDAEDDIISELEMGSETGFEINLKSQLRFGLARKIIDIKCNEIIDDKGTKERFLEKMEMLKTKRNLQKNILTNRNISSIQNADSIHHKIIRFKPKHMTDFEYRKMLINSRRNINLESNHKRAKFLVDKKEYLLGFCEKQRQERSHFLIMSKTVQTWTKFLLLNQIFRETKKYIEKRNADKRRAMAKFGSIAIIEKILGRFLKKYRDSRVRRCTNKIRFFSVFQASILKENAEHKCKAILLKFFQDRKSKCMMFYCFKSVERKVMIIQKRWKCKSEVNKERILFLKSYWNSELVQISELYEKKEPKNKVDKKILSIMYQINSITANKHGQKKKESLRDEILKDFYTACITTYYSIFRIWHKIHKKVNTDSKTVNILKNAFNVNFDTGEDNQKTGVQSLLKQKTQELRRVNTMELLESFIESQQHVAHFGQIGYELQYKIFRTAAVTNRRTQRLKMSLIETLGMIKQLEGEYEDLYPENDFKSDDPPVFIFLPSRTLIRKMIVDAILEINMELIKAAT</sequence>
<dbReference type="AlphaFoldDB" id="A0AAD1XL52"/>
<keyword evidence="2" id="KW-1185">Reference proteome</keyword>